<dbReference type="EMBL" id="LQZT01000007">
    <property type="protein sequence ID" value="OCW58349.1"/>
    <property type="molecule type" value="Genomic_DNA"/>
</dbReference>
<comment type="catalytic activity">
    <reaction evidence="1 10">
        <text>UDP-alpha-D-glucose = UDP-alpha-D-galactose</text>
        <dbReference type="Rhea" id="RHEA:22168"/>
        <dbReference type="ChEBI" id="CHEBI:58885"/>
        <dbReference type="ChEBI" id="CHEBI:66914"/>
        <dbReference type="EC" id="5.1.3.2"/>
    </reaction>
</comment>
<proteinExistence type="inferred from homology"/>
<keyword evidence="8 10" id="KW-0413">Isomerase</keyword>
<dbReference type="RefSeq" id="WP_066176624.1">
    <property type="nucleotide sequence ID" value="NZ_LQZT01000007.1"/>
</dbReference>
<evidence type="ECO:0000256" key="2">
    <source>
        <dbReference type="ARBA" id="ARBA00001911"/>
    </source>
</evidence>
<evidence type="ECO:0000259" key="11">
    <source>
        <dbReference type="Pfam" id="PF01370"/>
    </source>
</evidence>
<evidence type="ECO:0000256" key="10">
    <source>
        <dbReference type="RuleBase" id="RU366046"/>
    </source>
</evidence>
<dbReference type="NCBIfam" id="TIGR01179">
    <property type="entry name" value="galE"/>
    <property type="match status" value="1"/>
</dbReference>
<comment type="caution">
    <text evidence="12">The sequence shown here is derived from an EMBL/GenBank/DDBJ whole genome shotgun (WGS) entry which is preliminary data.</text>
</comment>
<keyword evidence="13" id="KW-1185">Reference proteome</keyword>
<dbReference type="UniPathway" id="UPA00214"/>
<dbReference type="Gene3D" id="3.90.25.10">
    <property type="entry name" value="UDP-galactose 4-epimerase, domain 1"/>
    <property type="match status" value="1"/>
</dbReference>
<comment type="cofactor">
    <cofactor evidence="2 10">
        <name>NAD(+)</name>
        <dbReference type="ChEBI" id="CHEBI:57540"/>
    </cofactor>
</comment>
<evidence type="ECO:0000256" key="4">
    <source>
        <dbReference type="ARBA" id="ARBA00007637"/>
    </source>
</evidence>
<evidence type="ECO:0000256" key="6">
    <source>
        <dbReference type="ARBA" id="ARBA00018569"/>
    </source>
</evidence>
<dbReference type="Gene3D" id="3.40.50.720">
    <property type="entry name" value="NAD(P)-binding Rossmann-like Domain"/>
    <property type="match status" value="1"/>
</dbReference>
<evidence type="ECO:0000256" key="3">
    <source>
        <dbReference type="ARBA" id="ARBA00004947"/>
    </source>
</evidence>
<protein>
    <recommendedName>
        <fullName evidence="6 10">UDP-glucose 4-epimerase</fullName>
        <ecNumber evidence="5 10">5.1.3.2</ecNumber>
    </recommendedName>
</protein>
<feature type="domain" description="NAD-dependent epimerase/dehydratase" evidence="11">
    <location>
        <begin position="3"/>
        <end position="253"/>
    </location>
</feature>
<dbReference type="PANTHER" id="PTHR43725">
    <property type="entry name" value="UDP-GLUCOSE 4-EPIMERASE"/>
    <property type="match status" value="1"/>
</dbReference>
<dbReference type="InterPro" id="IPR036291">
    <property type="entry name" value="NAD(P)-bd_dom_sf"/>
</dbReference>
<evidence type="ECO:0000313" key="12">
    <source>
        <dbReference type="EMBL" id="OCW58349.1"/>
    </source>
</evidence>
<dbReference type="STRING" id="1480615.AWJ14_13530"/>
<reference evidence="12 13" key="1">
    <citation type="submission" date="2015-12" db="EMBL/GenBank/DDBJ databases">
        <authorList>
            <person name="Shamseldin A."/>
            <person name="Moawad H."/>
            <person name="Abd El-Rahim W.M."/>
            <person name="Sadowsky M.J."/>
        </authorList>
    </citation>
    <scope>NUCLEOTIDE SEQUENCE [LARGE SCALE GENOMIC DNA]</scope>
    <source>
        <strain evidence="12 13">JC234</strain>
    </source>
</reference>
<accession>A0A1C1YY61</accession>
<evidence type="ECO:0000256" key="7">
    <source>
        <dbReference type="ARBA" id="ARBA00023027"/>
    </source>
</evidence>
<comment type="subunit">
    <text evidence="10">Homodimer.</text>
</comment>
<evidence type="ECO:0000256" key="8">
    <source>
        <dbReference type="ARBA" id="ARBA00023235"/>
    </source>
</evidence>
<dbReference type="AlphaFoldDB" id="A0A1C1YY61"/>
<dbReference type="InterPro" id="IPR005886">
    <property type="entry name" value="UDP_G4E"/>
</dbReference>
<organism evidence="12 13">
    <name type="scientific">Hoeflea olei</name>
    <dbReference type="NCBI Taxonomy" id="1480615"/>
    <lineage>
        <taxon>Bacteria</taxon>
        <taxon>Pseudomonadati</taxon>
        <taxon>Pseudomonadota</taxon>
        <taxon>Alphaproteobacteria</taxon>
        <taxon>Hyphomicrobiales</taxon>
        <taxon>Rhizobiaceae</taxon>
        <taxon>Hoeflea</taxon>
    </lineage>
</organism>
<evidence type="ECO:0000256" key="5">
    <source>
        <dbReference type="ARBA" id="ARBA00013189"/>
    </source>
</evidence>
<dbReference type="OrthoDB" id="9801785at2"/>
<dbReference type="Proteomes" id="UP000094795">
    <property type="component" value="Unassembled WGS sequence"/>
</dbReference>
<dbReference type="EC" id="5.1.3.2" evidence="5 10"/>
<comment type="pathway">
    <text evidence="3 10">Carbohydrate metabolism; galactose metabolism.</text>
</comment>
<evidence type="ECO:0000256" key="9">
    <source>
        <dbReference type="ARBA" id="ARBA00023277"/>
    </source>
</evidence>
<dbReference type="GO" id="GO:0033499">
    <property type="term" value="P:galactose catabolic process via UDP-galactose, Leloir pathway"/>
    <property type="evidence" value="ECO:0007669"/>
    <property type="project" value="TreeGrafter"/>
</dbReference>
<evidence type="ECO:0000256" key="1">
    <source>
        <dbReference type="ARBA" id="ARBA00000083"/>
    </source>
</evidence>
<dbReference type="CDD" id="cd05247">
    <property type="entry name" value="UDP_G4E_1_SDR_e"/>
    <property type="match status" value="1"/>
</dbReference>
<dbReference type="InterPro" id="IPR001509">
    <property type="entry name" value="Epimerase_deHydtase"/>
</dbReference>
<sequence length="331" mass="35440">MSVLVTGGAGYIGSHMVLELLARNEDVVVIDNLCTGNAWAVPAGATFYRADIGDAQALETIFSAHDIEAVIHFAGLIVVPDSVERPLDYYGENTCKSRVLIAHALAAGVRHFIFSSSAAVYGAPGLEPVVETAPFAPESPYGASKMMTELMLRDVSAVNPEFRSFCLRYFNVAGADPKMRAGQSSGRSTHLIKIAAEAATGKRDRVQVFGDDFETPDGTCVRDYVHVTDLARAHFGALDYLRRGGASMAVNCGSGSGYSVREVIAAVKAVSGVDFPVERAPRRAGDAAMIVADSTLARDVLGWAPEYGDLETIITHAIEWERRLAARQSRA</sequence>
<keyword evidence="7 10" id="KW-0520">NAD</keyword>
<keyword evidence="9 10" id="KW-0119">Carbohydrate metabolism</keyword>
<comment type="similarity">
    <text evidence="4 10">Belongs to the NAD(P)-dependent epimerase/dehydratase family.</text>
</comment>
<dbReference type="GO" id="GO:0003978">
    <property type="term" value="F:UDP-glucose 4-epimerase activity"/>
    <property type="evidence" value="ECO:0007669"/>
    <property type="project" value="UniProtKB-UniRule"/>
</dbReference>
<name>A0A1C1YY61_9HYPH</name>
<dbReference type="PANTHER" id="PTHR43725:SF53">
    <property type="entry name" value="UDP-ARABINOSE 4-EPIMERASE 1"/>
    <property type="match status" value="1"/>
</dbReference>
<evidence type="ECO:0000313" key="13">
    <source>
        <dbReference type="Proteomes" id="UP000094795"/>
    </source>
</evidence>
<dbReference type="SUPFAM" id="SSF51735">
    <property type="entry name" value="NAD(P)-binding Rossmann-fold domains"/>
    <property type="match status" value="1"/>
</dbReference>
<dbReference type="Pfam" id="PF01370">
    <property type="entry name" value="Epimerase"/>
    <property type="match status" value="1"/>
</dbReference>
<gene>
    <name evidence="12" type="ORF">AWJ14_13530</name>
</gene>